<dbReference type="EMBL" id="UZAN01018948">
    <property type="protein sequence ID" value="VDP49345.1"/>
    <property type="molecule type" value="Genomic_DNA"/>
</dbReference>
<protein>
    <submittedName>
        <fullName evidence="3">GAF domain-containing protein</fullName>
    </submittedName>
</protein>
<evidence type="ECO:0000313" key="1">
    <source>
        <dbReference type="EMBL" id="VDP49345.1"/>
    </source>
</evidence>
<reference evidence="1 2" key="2">
    <citation type="submission" date="2018-11" db="EMBL/GenBank/DDBJ databases">
        <authorList>
            <consortium name="Pathogen Informatics"/>
        </authorList>
    </citation>
    <scope>NUCLEOTIDE SEQUENCE [LARGE SCALE GENOMIC DNA]</scope>
    <source>
        <strain evidence="1 2">Egypt</strain>
    </source>
</reference>
<dbReference type="WBParaSite" id="ECPE_0000191701-mRNA-1">
    <property type="protein sequence ID" value="ECPE_0000191701-mRNA-1"/>
    <property type="gene ID" value="ECPE_0000191701"/>
</dbReference>
<sequence length="97" mass="10749">MARARVHRVTSPVSLTQSELDRVVACHQVLAELVINIADLSHVGLQFANLRLRSLVDRKSIGSSSSKALAVRDPFEELVFKPDKSRFLGLITLLRSP</sequence>
<reference evidence="3" key="1">
    <citation type="submission" date="2016-06" db="UniProtKB">
        <authorList>
            <consortium name="WormBaseParasite"/>
        </authorList>
    </citation>
    <scope>IDENTIFICATION</scope>
</reference>
<gene>
    <name evidence="1" type="ORF">ECPE_LOCUS1917</name>
</gene>
<dbReference type="Proteomes" id="UP000272942">
    <property type="component" value="Unassembled WGS sequence"/>
</dbReference>
<proteinExistence type="predicted"/>
<dbReference type="AlphaFoldDB" id="A0A183A4N2"/>
<evidence type="ECO:0000313" key="2">
    <source>
        <dbReference type="Proteomes" id="UP000272942"/>
    </source>
</evidence>
<organism evidence="3">
    <name type="scientific">Echinostoma caproni</name>
    <dbReference type="NCBI Taxonomy" id="27848"/>
    <lineage>
        <taxon>Eukaryota</taxon>
        <taxon>Metazoa</taxon>
        <taxon>Spiralia</taxon>
        <taxon>Lophotrochozoa</taxon>
        <taxon>Platyhelminthes</taxon>
        <taxon>Trematoda</taxon>
        <taxon>Digenea</taxon>
        <taxon>Plagiorchiida</taxon>
        <taxon>Echinostomata</taxon>
        <taxon>Echinostomatoidea</taxon>
        <taxon>Echinostomatidae</taxon>
        <taxon>Echinostoma</taxon>
    </lineage>
</organism>
<name>A0A183A4N2_9TREM</name>
<keyword evidence="2" id="KW-1185">Reference proteome</keyword>
<evidence type="ECO:0000313" key="3">
    <source>
        <dbReference type="WBParaSite" id="ECPE_0000191701-mRNA-1"/>
    </source>
</evidence>
<accession>A0A183A4N2</accession>